<feature type="transmembrane region" description="Helical" evidence="6">
    <location>
        <begin position="41"/>
        <end position="61"/>
    </location>
</feature>
<keyword evidence="2" id="KW-1003">Cell membrane</keyword>
<evidence type="ECO:0000256" key="5">
    <source>
        <dbReference type="ARBA" id="ARBA00023136"/>
    </source>
</evidence>
<reference evidence="7 8" key="1">
    <citation type="submission" date="2019-11" db="EMBL/GenBank/DDBJ databases">
        <title>P. haliotis isolates from Z. marina roots.</title>
        <authorList>
            <person name="Cohen M."/>
            <person name="Jospin G."/>
            <person name="Eisen J.A."/>
            <person name="Coil D.A."/>
        </authorList>
    </citation>
    <scope>NUCLEOTIDE SEQUENCE [LARGE SCALE GENOMIC DNA]</scope>
    <source>
        <strain evidence="7 8">UCD-MCMsp1aY</strain>
    </source>
</reference>
<dbReference type="OrthoDB" id="581870at2"/>
<dbReference type="RefSeq" id="WP_155693592.1">
    <property type="nucleotide sequence ID" value="NZ_WOCD01000001.1"/>
</dbReference>
<name>A0A6N8F3F7_9GAMM</name>
<evidence type="ECO:0000313" key="8">
    <source>
        <dbReference type="Proteomes" id="UP000439994"/>
    </source>
</evidence>
<gene>
    <name evidence="7" type="ORF">GNP35_00665</name>
</gene>
<dbReference type="Proteomes" id="UP000439994">
    <property type="component" value="Unassembled WGS sequence"/>
</dbReference>
<evidence type="ECO:0000256" key="2">
    <source>
        <dbReference type="ARBA" id="ARBA00022475"/>
    </source>
</evidence>
<dbReference type="AlphaFoldDB" id="A0A6N8F3F7"/>
<evidence type="ECO:0000256" key="1">
    <source>
        <dbReference type="ARBA" id="ARBA00004651"/>
    </source>
</evidence>
<evidence type="ECO:0000256" key="4">
    <source>
        <dbReference type="ARBA" id="ARBA00022989"/>
    </source>
</evidence>
<feature type="transmembrane region" description="Helical" evidence="6">
    <location>
        <begin position="126"/>
        <end position="147"/>
    </location>
</feature>
<dbReference type="PANTHER" id="PTHR30086:SF16">
    <property type="entry name" value="AMINO ACID EFFLUX PERMEASE RHTB FAMILY"/>
    <property type="match status" value="1"/>
</dbReference>
<keyword evidence="4 6" id="KW-1133">Transmembrane helix</keyword>
<dbReference type="GO" id="GO:0015171">
    <property type="term" value="F:amino acid transmembrane transporter activity"/>
    <property type="evidence" value="ECO:0007669"/>
    <property type="project" value="TreeGrafter"/>
</dbReference>
<keyword evidence="5 6" id="KW-0472">Membrane</keyword>
<dbReference type="InterPro" id="IPR001123">
    <property type="entry name" value="LeuE-type"/>
</dbReference>
<keyword evidence="3 6" id="KW-0812">Transmembrane</keyword>
<feature type="transmembrane region" description="Helical" evidence="6">
    <location>
        <begin position="68"/>
        <end position="92"/>
    </location>
</feature>
<sequence length="220" mass="24041">MNLYEWLSLALVCFLGAATPGPSLAVILGHTYKTNAVAGRLASVAHASAIFLYALGTILGLSKLFVAFPVVANTLIILGALYLLYIAVNILISAQKLNIDNVEVLDHISNAELNATNNKADSYKSAIAEAFLIGFLNPKLAFFFLALFSQFIPSENMTIALASILLSTVFFIDLFWYLFVVSIAIQAKRRLTASPTIKVWLLRTQALIFILIAANSVIWR</sequence>
<dbReference type="PANTHER" id="PTHR30086">
    <property type="entry name" value="ARGININE EXPORTER PROTEIN ARGO"/>
    <property type="match status" value="1"/>
</dbReference>
<proteinExistence type="predicted"/>
<comment type="subcellular location">
    <subcellularLocation>
        <location evidence="1">Cell membrane</location>
        <topology evidence="1">Multi-pass membrane protein</topology>
    </subcellularLocation>
</comment>
<dbReference type="GO" id="GO:0005886">
    <property type="term" value="C:plasma membrane"/>
    <property type="evidence" value="ECO:0007669"/>
    <property type="project" value="UniProtKB-SubCell"/>
</dbReference>
<evidence type="ECO:0000256" key="6">
    <source>
        <dbReference type="SAM" id="Phobius"/>
    </source>
</evidence>
<feature type="transmembrane region" description="Helical" evidence="6">
    <location>
        <begin position="159"/>
        <end position="180"/>
    </location>
</feature>
<organism evidence="7 8">
    <name type="scientific">Psychrosphaera haliotis</name>
    <dbReference type="NCBI Taxonomy" id="555083"/>
    <lineage>
        <taxon>Bacteria</taxon>
        <taxon>Pseudomonadati</taxon>
        <taxon>Pseudomonadota</taxon>
        <taxon>Gammaproteobacteria</taxon>
        <taxon>Alteromonadales</taxon>
        <taxon>Pseudoalteromonadaceae</taxon>
        <taxon>Psychrosphaera</taxon>
    </lineage>
</organism>
<dbReference type="Pfam" id="PF01810">
    <property type="entry name" value="LysE"/>
    <property type="match status" value="1"/>
</dbReference>
<evidence type="ECO:0000256" key="3">
    <source>
        <dbReference type="ARBA" id="ARBA00022692"/>
    </source>
</evidence>
<accession>A0A6N8F3F7</accession>
<feature type="transmembrane region" description="Helical" evidence="6">
    <location>
        <begin position="200"/>
        <end position="219"/>
    </location>
</feature>
<evidence type="ECO:0000313" key="7">
    <source>
        <dbReference type="EMBL" id="MUH71135.1"/>
    </source>
</evidence>
<protein>
    <submittedName>
        <fullName evidence="7">LysE family translocator</fullName>
    </submittedName>
</protein>
<comment type="caution">
    <text evidence="7">The sequence shown here is derived from an EMBL/GenBank/DDBJ whole genome shotgun (WGS) entry which is preliminary data.</text>
</comment>
<keyword evidence="8" id="KW-1185">Reference proteome</keyword>
<dbReference type="EMBL" id="WOCD01000001">
    <property type="protein sequence ID" value="MUH71135.1"/>
    <property type="molecule type" value="Genomic_DNA"/>
</dbReference>